<dbReference type="OrthoDB" id="34166at2"/>
<dbReference type="RefSeq" id="WP_146362850.1">
    <property type="nucleotide sequence ID" value="NZ_CP042261.1"/>
</dbReference>
<dbReference type="InterPro" id="IPR050967">
    <property type="entry name" value="Thiamine_Salvage_TenA"/>
</dbReference>
<dbReference type="EMBL" id="CP042261">
    <property type="protein sequence ID" value="QDY68330.1"/>
    <property type="molecule type" value="Genomic_DNA"/>
</dbReference>
<dbReference type="InterPro" id="IPR016084">
    <property type="entry name" value="Haem_Oase-like_multi-hlx"/>
</dbReference>
<dbReference type="Pfam" id="PF03070">
    <property type="entry name" value="TENA_THI-4"/>
    <property type="match status" value="1"/>
</dbReference>
<dbReference type="PANTHER" id="PTHR43198">
    <property type="entry name" value="BIFUNCTIONAL TH2 PROTEIN"/>
    <property type="match status" value="1"/>
</dbReference>
<name>A0A5B8J268_9RHOB</name>
<dbReference type="KEGG" id="lit:FPZ52_00970"/>
<accession>A0A5B8J268</accession>
<organism evidence="2 3">
    <name type="scientific">Qingshengfaniella alkalisoli</name>
    <dbReference type="NCBI Taxonomy" id="2599296"/>
    <lineage>
        <taxon>Bacteria</taxon>
        <taxon>Pseudomonadati</taxon>
        <taxon>Pseudomonadota</taxon>
        <taxon>Alphaproteobacteria</taxon>
        <taxon>Rhodobacterales</taxon>
        <taxon>Paracoccaceae</taxon>
        <taxon>Qingshengfaniella</taxon>
    </lineage>
</organism>
<reference evidence="2 3" key="1">
    <citation type="submission" date="2019-07" db="EMBL/GenBank/DDBJ databases">
        <title>Litoreibacter alkalisoli sp. nov., isolated from saline-alkaline soil.</title>
        <authorList>
            <person name="Wang S."/>
            <person name="Xu L."/>
            <person name="Xing Y.-T."/>
            <person name="Sun J.-Q."/>
        </authorList>
    </citation>
    <scope>NUCLEOTIDE SEQUENCE [LARGE SCALE GENOMIC DNA]</scope>
    <source>
        <strain evidence="2 3">LN3S51</strain>
    </source>
</reference>
<dbReference type="CDD" id="cd19367">
    <property type="entry name" value="TenA_C_ScTHI20-like"/>
    <property type="match status" value="1"/>
</dbReference>
<dbReference type="Proteomes" id="UP000318483">
    <property type="component" value="Chromosome"/>
</dbReference>
<gene>
    <name evidence="2" type="ORF">FPZ52_00970</name>
</gene>
<sequence>MTPDYGRAFALLRDAAGQTWADYTHHTFVEGLRDGTLPREAFLRYLVQDYIFLMHFGRAWALGVVKSETPEEMKACAATVDGLINQELQLHVGICAKEGLNEDDLFNTPEHPSNLAYTRYVMDAGQSGDLADLLVCLAPCVMGYGEIGLRLAEKAGDTPYREWIDTYASEDYQNVCREAGAVLDAALARRIGDDLTAAPRWSRLSHRFTTATRLEIDFWQMGLTG</sequence>
<dbReference type="GO" id="GO:0005829">
    <property type="term" value="C:cytosol"/>
    <property type="evidence" value="ECO:0007669"/>
    <property type="project" value="TreeGrafter"/>
</dbReference>
<feature type="domain" description="Thiaminase-2/PQQC" evidence="1">
    <location>
        <begin position="17"/>
        <end position="223"/>
    </location>
</feature>
<evidence type="ECO:0000313" key="3">
    <source>
        <dbReference type="Proteomes" id="UP000318483"/>
    </source>
</evidence>
<dbReference type="SUPFAM" id="SSF48613">
    <property type="entry name" value="Heme oxygenase-like"/>
    <property type="match status" value="1"/>
</dbReference>
<dbReference type="Gene3D" id="1.20.910.10">
    <property type="entry name" value="Heme oxygenase-like"/>
    <property type="match status" value="1"/>
</dbReference>
<evidence type="ECO:0000259" key="1">
    <source>
        <dbReference type="Pfam" id="PF03070"/>
    </source>
</evidence>
<keyword evidence="3" id="KW-1185">Reference proteome</keyword>
<dbReference type="InterPro" id="IPR004305">
    <property type="entry name" value="Thiaminase-2/PQQC"/>
</dbReference>
<evidence type="ECO:0000313" key="2">
    <source>
        <dbReference type="EMBL" id="QDY68330.1"/>
    </source>
</evidence>
<dbReference type="AlphaFoldDB" id="A0A5B8J268"/>
<protein>
    <submittedName>
        <fullName evidence="2">TenA family protein</fullName>
    </submittedName>
</protein>
<proteinExistence type="predicted"/>
<dbReference type="PANTHER" id="PTHR43198:SF2">
    <property type="entry name" value="SI:CH1073-67J19.1-RELATED"/>
    <property type="match status" value="1"/>
</dbReference>